<evidence type="ECO:0000313" key="2">
    <source>
        <dbReference type="Proteomes" id="UP000824120"/>
    </source>
</evidence>
<dbReference type="EMBL" id="JACXVP010000008">
    <property type="protein sequence ID" value="KAG5590470.1"/>
    <property type="molecule type" value="Genomic_DNA"/>
</dbReference>
<reference evidence="1 2" key="1">
    <citation type="submission" date="2020-09" db="EMBL/GenBank/DDBJ databases">
        <title>De no assembly of potato wild relative species, Solanum commersonii.</title>
        <authorList>
            <person name="Cho K."/>
        </authorList>
    </citation>
    <scope>NUCLEOTIDE SEQUENCE [LARGE SCALE GENOMIC DNA]</scope>
    <source>
        <strain evidence="1">LZ3.2</strain>
        <tissue evidence="1">Leaf</tissue>
    </source>
</reference>
<gene>
    <name evidence="1" type="ORF">H5410_040984</name>
</gene>
<dbReference type="AlphaFoldDB" id="A0A9J5XU55"/>
<dbReference type="OrthoDB" id="1328393at2759"/>
<evidence type="ECO:0000313" key="1">
    <source>
        <dbReference type="EMBL" id="KAG5590470.1"/>
    </source>
</evidence>
<sequence length="107" mass="12256">MSKKSVNAPIPPFALVSDEETKEWMFRKFIETKERIAEAKRRLAILDQTEWMLREIIIEIINLTKASAWIPKIERDIKKLSFGNSFSMRGKGKTKVGLDDESTGSSP</sequence>
<name>A0A9J5XU55_SOLCO</name>
<accession>A0A9J5XU55</accession>
<organism evidence="1 2">
    <name type="scientific">Solanum commersonii</name>
    <name type="common">Commerson's wild potato</name>
    <name type="synonym">Commerson's nightshade</name>
    <dbReference type="NCBI Taxonomy" id="4109"/>
    <lineage>
        <taxon>Eukaryota</taxon>
        <taxon>Viridiplantae</taxon>
        <taxon>Streptophyta</taxon>
        <taxon>Embryophyta</taxon>
        <taxon>Tracheophyta</taxon>
        <taxon>Spermatophyta</taxon>
        <taxon>Magnoliopsida</taxon>
        <taxon>eudicotyledons</taxon>
        <taxon>Gunneridae</taxon>
        <taxon>Pentapetalae</taxon>
        <taxon>asterids</taxon>
        <taxon>lamiids</taxon>
        <taxon>Solanales</taxon>
        <taxon>Solanaceae</taxon>
        <taxon>Solanoideae</taxon>
        <taxon>Solaneae</taxon>
        <taxon>Solanum</taxon>
    </lineage>
</organism>
<comment type="caution">
    <text evidence="1">The sequence shown here is derived from an EMBL/GenBank/DDBJ whole genome shotgun (WGS) entry which is preliminary data.</text>
</comment>
<dbReference type="Proteomes" id="UP000824120">
    <property type="component" value="Chromosome 8"/>
</dbReference>
<proteinExistence type="predicted"/>
<protein>
    <submittedName>
        <fullName evidence="1">Uncharacterized protein</fullName>
    </submittedName>
</protein>
<keyword evidence="2" id="KW-1185">Reference proteome</keyword>